<dbReference type="AlphaFoldDB" id="A0A1G7K4B7"/>
<feature type="transmembrane region" description="Helical" evidence="8">
    <location>
        <begin position="60"/>
        <end position="80"/>
    </location>
</feature>
<dbReference type="SUPFAM" id="SSF81345">
    <property type="entry name" value="ABC transporter involved in vitamin B12 uptake, BtuC"/>
    <property type="match status" value="1"/>
</dbReference>
<keyword evidence="7 8" id="KW-0472">Membrane</keyword>
<evidence type="ECO:0000256" key="2">
    <source>
        <dbReference type="ARBA" id="ARBA00007935"/>
    </source>
</evidence>
<keyword evidence="9" id="KW-0732">Signal</keyword>
<dbReference type="EMBL" id="FNCC01000001">
    <property type="protein sequence ID" value="SDF31831.1"/>
    <property type="molecule type" value="Genomic_DNA"/>
</dbReference>
<dbReference type="RefSeq" id="WP_090044354.1">
    <property type="nucleotide sequence ID" value="NZ_FNCC01000001.1"/>
</dbReference>
<evidence type="ECO:0000256" key="6">
    <source>
        <dbReference type="ARBA" id="ARBA00022989"/>
    </source>
</evidence>
<dbReference type="GO" id="GO:0033214">
    <property type="term" value="P:siderophore-iron import into cell"/>
    <property type="evidence" value="ECO:0007669"/>
    <property type="project" value="TreeGrafter"/>
</dbReference>
<keyword evidence="6 8" id="KW-1133">Transmembrane helix</keyword>
<accession>A0A1G7K4B7</accession>
<dbReference type="Pfam" id="PF01032">
    <property type="entry name" value="FecCD"/>
    <property type="match status" value="1"/>
</dbReference>
<keyword evidence="4" id="KW-1003">Cell membrane</keyword>
<dbReference type="GO" id="GO:0005886">
    <property type="term" value="C:plasma membrane"/>
    <property type="evidence" value="ECO:0007669"/>
    <property type="project" value="UniProtKB-SubCell"/>
</dbReference>
<feature type="chain" id="PRO_5011563084" evidence="9">
    <location>
        <begin position="23"/>
        <end position="340"/>
    </location>
</feature>
<protein>
    <submittedName>
        <fullName evidence="10">Iron complex transport system permease protein</fullName>
    </submittedName>
</protein>
<feature type="transmembrane region" description="Helical" evidence="8">
    <location>
        <begin position="311"/>
        <end position="331"/>
    </location>
</feature>
<keyword evidence="3" id="KW-0813">Transport</keyword>
<evidence type="ECO:0000256" key="8">
    <source>
        <dbReference type="SAM" id="Phobius"/>
    </source>
</evidence>
<evidence type="ECO:0000256" key="4">
    <source>
        <dbReference type="ARBA" id="ARBA00022475"/>
    </source>
</evidence>
<keyword evidence="5 8" id="KW-0812">Transmembrane</keyword>
<feature type="transmembrane region" description="Helical" evidence="8">
    <location>
        <begin position="251"/>
        <end position="273"/>
    </location>
</feature>
<name>A0A1G7K4B7_9PSEU</name>
<feature type="transmembrane region" description="Helical" evidence="8">
    <location>
        <begin position="152"/>
        <end position="175"/>
    </location>
</feature>
<keyword evidence="11" id="KW-1185">Reference proteome</keyword>
<comment type="subcellular location">
    <subcellularLocation>
        <location evidence="1">Cell membrane</location>
        <topology evidence="1">Multi-pass membrane protein</topology>
    </subcellularLocation>
</comment>
<evidence type="ECO:0000256" key="3">
    <source>
        <dbReference type="ARBA" id="ARBA00022448"/>
    </source>
</evidence>
<evidence type="ECO:0000256" key="5">
    <source>
        <dbReference type="ARBA" id="ARBA00022692"/>
    </source>
</evidence>
<feature type="transmembrane region" description="Helical" evidence="8">
    <location>
        <begin position="124"/>
        <end position="145"/>
    </location>
</feature>
<dbReference type="PANTHER" id="PTHR30472:SF41">
    <property type="entry name" value="TRANSPORT SYSTEM PERMEASE PROTEIN"/>
    <property type="match status" value="1"/>
</dbReference>
<dbReference type="InterPro" id="IPR000522">
    <property type="entry name" value="ABC_transptr_permease_BtuC"/>
</dbReference>
<feature type="signal peptide" evidence="9">
    <location>
        <begin position="1"/>
        <end position="22"/>
    </location>
</feature>
<dbReference type="STRING" id="200378.SAMN05216553_10165"/>
<dbReference type="Proteomes" id="UP000199623">
    <property type="component" value="Unassembled WGS sequence"/>
</dbReference>
<evidence type="ECO:0000256" key="7">
    <source>
        <dbReference type="ARBA" id="ARBA00023136"/>
    </source>
</evidence>
<dbReference type="PANTHER" id="PTHR30472">
    <property type="entry name" value="FERRIC ENTEROBACTIN TRANSPORT SYSTEM PERMEASE PROTEIN"/>
    <property type="match status" value="1"/>
</dbReference>
<evidence type="ECO:0000313" key="11">
    <source>
        <dbReference type="Proteomes" id="UP000199623"/>
    </source>
</evidence>
<dbReference type="CDD" id="cd06550">
    <property type="entry name" value="TM_ABC_iron-siderophores_like"/>
    <property type="match status" value="1"/>
</dbReference>
<dbReference type="Gene3D" id="1.10.3470.10">
    <property type="entry name" value="ABC transporter involved in vitamin B12 uptake, BtuC"/>
    <property type="match status" value="1"/>
</dbReference>
<comment type="similarity">
    <text evidence="2">Belongs to the binding-protein-dependent transport system permease family. FecCD subfamily.</text>
</comment>
<gene>
    <name evidence="10" type="ORF">SAMN05216553_10165</name>
</gene>
<sequence>MTTTRRALVLGALTAATAVAFAVAVTVGTVAVPLRETVLVLLGLEPDDPRWSVVVETVRLPRAMTAALAGAALGVAGLQMQTLFRNPLADPFSLGVSSGASLGVSLAMVGTGGFAAGLAAGGRLGVVASAAVGGAVVLSGVLALARVVRTPVTLLVIGVMVGSATTALVSLLLTWTDPQRAQQYISWGLGSFSSTTLADLPVFGGVTAAGLAVAMLSAKPLNALLLGESYAKTMGLDVRRARFVTLFSSSLLAGAVTAFCGPIGFLGIAVPHLARRLLGTSDHRVLLPGTLLAGALAALLCSVASQTPGGVVPVNVITSLVGAPVVIAILLRARSLQGVG</sequence>
<organism evidence="10 11">
    <name type="scientific">Lentzea fradiae</name>
    <dbReference type="NCBI Taxonomy" id="200378"/>
    <lineage>
        <taxon>Bacteria</taxon>
        <taxon>Bacillati</taxon>
        <taxon>Actinomycetota</taxon>
        <taxon>Actinomycetes</taxon>
        <taxon>Pseudonocardiales</taxon>
        <taxon>Pseudonocardiaceae</taxon>
        <taxon>Lentzea</taxon>
    </lineage>
</organism>
<dbReference type="OrthoDB" id="9782305at2"/>
<feature type="transmembrane region" description="Helical" evidence="8">
    <location>
        <begin position="92"/>
        <end position="118"/>
    </location>
</feature>
<evidence type="ECO:0000256" key="9">
    <source>
        <dbReference type="SAM" id="SignalP"/>
    </source>
</evidence>
<proteinExistence type="inferred from homology"/>
<dbReference type="GO" id="GO:0022857">
    <property type="term" value="F:transmembrane transporter activity"/>
    <property type="evidence" value="ECO:0007669"/>
    <property type="project" value="InterPro"/>
</dbReference>
<feature type="transmembrane region" description="Helical" evidence="8">
    <location>
        <begin position="285"/>
        <end position="305"/>
    </location>
</feature>
<evidence type="ECO:0000313" key="10">
    <source>
        <dbReference type="EMBL" id="SDF31831.1"/>
    </source>
</evidence>
<evidence type="ECO:0000256" key="1">
    <source>
        <dbReference type="ARBA" id="ARBA00004651"/>
    </source>
</evidence>
<reference evidence="11" key="1">
    <citation type="submission" date="2016-10" db="EMBL/GenBank/DDBJ databases">
        <authorList>
            <person name="Varghese N."/>
            <person name="Submissions S."/>
        </authorList>
    </citation>
    <scope>NUCLEOTIDE SEQUENCE [LARGE SCALE GENOMIC DNA]</scope>
    <source>
        <strain evidence="11">CGMCC 4.3506</strain>
    </source>
</reference>
<dbReference type="InterPro" id="IPR037294">
    <property type="entry name" value="ABC_BtuC-like"/>
</dbReference>